<reference evidence="3 4" key="1">
    <citation type="submission" date="2016-11" db="EMBL/GenBank/DDBJ databases">
        <authorList>
            <person name="Jaros S."/>
            <person name="Januszkiewicz K."/>
            <person name="Wedrychowicz H."/>
        </authorList>
    </citation>
    <scope>NUCLEOTIDE SEQUENCE [LARGE SCALE GENOMIC DNA]</scope>
    <source>
        <strain evidence="3 4">DSM 14214</strain>
    </source>
</reference>
<keyword evidence="4" id="KW-1185">Reference proteome</keyword>
<proteinExistence type="predicted"/>
<evidence type="ECO:0000313" key="4">
    <source>
        <dbReference type="Proteomes" id="UP000183975"/>
    </source>
</evidence>
<dbReference type="InterPro" id="IPR038548">
    <property type="entry name" value="SporV_AA_N_sf"/>
</dbReference>
<dbReference type="EMBL" id="FRAH01000047">
    <property type="protein sequence ID" value="SHK81715.1"/>
    <property type="molecule type" value="Genomic_DNA"/>
</dbReference>
<dbReference type="Pfam" id="PF12164">
    <property type="entry name" value="SporV_AA"/>
    <property type="match status" value="1"/>
</dbReference>
<dbReference type="InterPro" id="IPR021997">
    <property type="entry name" value="SporV_AA"/>
</dbReference>
<feature type="transmembrane region" description="Helical" evidence="1">
    <location>
        <begin position="101"/>
        <end position="123"/>
    </location>
</feature>
<feature type="transmembrane region" description="Helical" evidence="1">
    <location>
        <begin position="143"/>
        <end position="163"/>
    </location>
</feature>
<dbReference type="AlphaFoldDB" id="A0A1M6VK27"/>
<keyword evidence="1" id="KW-0472">Membrane</keyword>
<organism evidence="3 4">
    <name type="scientific">Anaerotignum lactatifermentans DSM 14214</name>
    <dbReference type="NCBI Taxonomy" id="1121323"/>
    <lineage>
        <taxon>Bacteria</taxon>
        <taxon>Bacillati</taxon>
        <taxon>Bacillota</taxon>
        <taxon>Clostridia</taxon>
        <taxon>Lachnospirales</taxon>
        <taxon>Anaerotignaceae</taxon>
        <taxon>Anaerotignum</taxon>
    </lineage>
</organism>
<sequence length="206" mass="23256">MDIYIKPMEKVQMVGRKIIYLSDVAEVYAGDSCQGALEKLPVFQVPENTENMYLISVLELVQAITALYPKATVSNVGESDILLSYAPYPKKENKLILWSKILFVSAVLFCGAATTIMCFHSDTQLPLIFQNYYAMAYGENTELPKLVTIPYSIGLVVGILVFFNHFSKFALSKDPTPIEVEMTTYEKETITSTIEQLGRKKREEKQ</sequence>
<keyword evidence="1" id="KW-0812">Transmembrane</keyword>
<dbReference type="OrthoDB" id="9782754at2"/>
<accession>A0A1M6VK27</accession>
<evidence type="ECO:0000313" key="3">
    <source>
        <dbReference type="EMBL" id="SHK81715.1"/>
    </source>
</evidence>
<name>A0A1M6VK27_9FIRM</name>
<keyword evidence="1" id="KW-1133">Transmembrane helix</keyword>
<evidence type="ECO:0000259" key="2">
    <source>
        <dbReference type="Pfam" id="PF12164"/>
    </source>
</evidence>
<protein>
    <submittedName>
        <fullName evidence="3">Stage V sporulation protein AA</fullName>
    </submittedName>
</protein>
<feature type="domain" description="Stage V sporulation protein AA" evidence="2">
    <location>
        <begin position="2"/>
        <end position="86"/>
    </location>
</feature>
<gene>
    <name evidence="3" type="ORF">SAMN02745138_02393</name>
</gene>
<dbReference type="RefSeq" id="WP_072852105.1">
    <property type="nucleotide sequence ID" value="NZ_FRAH01000047.1"/>
</dbReference>
<dbReference type="Gene3D" id="2.60.480.10">
    <property type="entry name" value="eubacterium ventriosum atcc domain"/>
    <property type="match status" value="1"/>
</dbReference>
<dbReference type="Proteomes" id="UP000183975">
    <property type="component" value="Unassembled WGS sequence"/>
</dbReference>
<evidence type="ECO:0000256" key="1">
    <source>
        <dbReference type="SAM" id="Phobius"/>
    </source>
</evidence>